<keyword evidence="2" id="KW-1185">Reference proteome</keyword>
<dbReference type="AlphaFoldDB" id="A0AAD8JVI4"/>
<reference evidence="1" key="1">
    <citation type="journal article" date="2023" name="bioRxiv">
        <title>Improved chromosome-level genome assembly for marigold (Tagetes erecta).</title>
        <authorList>
            <person name="Jiang F."/>
            <person name="Yuan L."/>
            <person name="Wang S."/>
            <person name="Wang H."/>
            <person name="Xu D."/>
            <person name="Wang A."/>
            <person name="Fan W."/>
        </authorList>
    </citation>
    <scope>NUCLEOTIDE SEQUENCE</scope>
    <source>
        <strain evidence="1">WSJ</strain>
        <tissue evidence="1">Leaf</tissue>
    </source>
</reference>
<sequence length="79" mass="9172">MRLFCTFVYFLKILWKFTRLRKVFTVILIVYKEPMPIVNECKFGKVILVGPSSGIISVQRLLPLNPRLSINPFGLPETM</sequence>
<evidence type="ECO:0000313" key="1">
    <source>
        <dbReference type="EMBL" id="KAK1409496.1"/>
    </source>
</evidence>
<proteinExistence type="predicted"/>
<evidence type="ECO:0000313" key="2">
    <source>
        <dbReference type="Proteomes" id="UP001229421"/>
    </source>
</evidence>
<protein>
    <submittedName>
        <fullName evidence="1">Uncharacterized protein</fullName>
    </submittedName>
</protein>
<comment type="caution">
    <text evidence="1">The sequence shown here is derived from an EMBL/GenBank/DDBJ whole genome shotgun (WGS) entry which is preliminary data.</text>
</comment>
<organism evidence="1 2">
    <name type="scientific">Tagetes erecta</name>
    <name type="common">African marigold</name>
    <dbReference type="NCBI Taxonomy" id="13708"/>
    <lineage>
        <taxon>Eukaryota</taxon>
        <taxon>Viridiplantae</taxon>
        <taxon>Streptophyta</taxon>
        <taxon>Embryophyta</taxon>
        <taxon>Tracheophyta</taxon>
        <taxon>Spermatophyta</taxon>
        <taxon>Magnoliopsida</taxon>
        <taxon>eudicotyledons</taxon>
        <taxon>Gunneridae</taxon>
        <taxon>Pentapetalae</taxon>
        <taxon>asterids</taxon>
        <taxon>campanulids</taxon>
        <taxon>Asterales</taxon>
        <taxon>Asteraceae</taxon>
        <taxon>Asteroideae</taxon>
        <taxon>Heliantheae alliance</taxon>
        <taxon>Tageteae</taxon>
        <taxon>Tagetes</taxon>
    </lineage>
</organism>
<dbReference type="Proteomes" id="UP001229421">
    <property type="component" value="Unassembled WGS sequence"/>
</dbReference>
<name>A0AAD8JVI4_TARER</name>
<accession>A0AAD8JVI4</accession>
<dbReference type="EMBL" id="JAUHHV010000010">
    <property type="protein sequence ID" value="KAK1409496.1"/>
    <property type="molecule type" value="Genomic_DNA"/>
</dbReference>
<gene>
    <name evidence="1" type="ORF">QVD17_36022</name>
</gene>